<sequence>MPNTTSLRSARLKIVNIDEALKIKDDIEVVYKKKSKMYIGYVIGLLFILIGCIYLYSNKVLSDQPTTTHAERIAYFKYEIIFYLLAAITIWVTTHLFLSILNNINHDEYSVFSTILNNHDNYINFVITSIGLSSLILLNTNYLKRQEDDASNITLFSYFIDIFPNLFIGASIFLLIVFIKDVVVYMAIYKMHFSSYKDRIKANRKDLRMLEALNRSSGLNMYENVGDWARFVFSRISGDQKSIIYEDLNNKFHTEVIQTFYKFFRSRIERKITEKEFVMMYKAIIRERQQISEIFVHKQQLVSKLNLIMSILIYPLALLCMQNVLGLSFKSLNVVKKTQLFLSFSFIFAGVVTEVFNSLVFTFLVRSFDIGDRIMIEDKIYKVLDIGIMFTEFFCNGKNVLISNVRLRKEKIINFRLCGLKQTEFIFNLNTKNFEEKKKILKEGILKYQKKNKKFYKAQCMIKKIKEKEISVLMTYKLKHNKLEKIAEEENDFKIFMHTNLLKT</sequence>
<evidence type="ECO:0000256" key="1">
    <source>
        <dbReference type="ARBA" id="ARBA00004141"/>
    </source>
</evidence>
<feature type="transmembrane region" description="Helical" evidence="3">
    <location>
        <begin position="307"/>
        <end position="329"/>
    </location>
</feature>
<evidence type="ECO:0000313" key="5">
    <source>
        <dbReference type="EMBL" id="EOB14970.1"/>
    </source>
</evidence>
<dbReference type="Proteomes" id="UP000016927">
    <property type="component" value="Unassembled WGS sequence"/>
</dbReference>
<dbReference type="EMBL" id="KB908919">
    <property type="protein sequence ID" value="EOB14970.1"/>
    <property type="molecule type" value="Genomic_DNA"/>
</dbReference>
<protein>
    <recommendedName>
        <fullName evidence="4">Mechanosensitive ion channel MscS domain-containing protein</fullName>
    </recommendedName>
</protein>
<dbReference type="OrthoDB" id="544685at2759"/>
<dbReference type="PANTHER" id="PTHR31618">
    <property type="entry name" value="MECHANOSENSITIVE ION CHANNEL PROTEIN 5"/>
    <property type="match status" value="1"/>
</dbReference>
<organism evidence="5 6">
    <name type="scientific">Nosema bombycis (strain CQ1 / CVCC 102059)</name>
    <name type="common">Microsporidian parasite</name>
    <name type="synonym">Pebrine of silkworm</name>
    <dbReference type="NCBI Taxonomy" id="578461"/>
    <lineage>
        <taxon>Eukaryota</taxon>
        <taxon>Fungi</taxon>
        <taxon>Fungi incertae sedis</taxon>
        <taxon>Microsporidia</taxon>
        <taxon>Nosematidae</taxon>
        <taxon>Nosema</taxon>
    </lineage>
</organism>
<dbReference type="GO" id="GO:0008381">
    <property type="term" value="F:mechanosensitive monoatomic ion channel activity"/>
    <property type="evidence" value="ECO:0007669"/>
    <property type="project" value="TreeGrafter"/>
</dbReference>
<dbReference type="VEuPathDB" id="MicrosporidiaDB:NBO_11gi005"/>
<dbReference type="InterPro" id="IPR016688">
    <property type="entry name" value="MscS-like_plants/fungi"/>
</dbReference>
<accession>R0ML69</accession>
<evidence type="ECO:0000313" key="6">
    <source>
        <dbReference type="Proteomes" id="UP000016927"/>
    </source>
</evidence>
<keyword evidence="6" id="KW-1185">Reference proteome</keyword>
<gene>
    <name evidence="5" type="ORF">NBO_11gi005</name>
</gene>
<reference evidence="5 6" key="1">
    <citation type="journal article" date="2013" name="BMC Genomics">
        <title>Comparative genomics of parasitic silkworm microsporidia reveal an association between genome expansion and host adaptation.</title>
        <authorList>
            <person name="Pan G."/>
            <person name="Xu J."/>
            <person name="Li T."/>
            <person name="Xia Q."/>
            <person name="Liu S.L."/>
            <person name="Zhang G."/>
            <person name="Li S."/>
            <person name="Li C."/>
            <person name="Liu H."/>
            <person name="Yang L."/>
            <person name="Liu T."/>
            <person name="Zhang X."/>
            <person name="Wu Z."/>
            <person name="Fan W."/>
            <person name="Dang X."/>
            <person name="Xiang H."/>
            <person name="Tao M."/>
            <person name="Li Y."/>
            <person name="Hu J."/>
            <person name="Li Z."/>
            <person name="Lin L."/>
            <person name="Luo J."/>
            <person name="Geng L."/>
            <person name="Wang L."/>
            <person name="Long M."/>
            <person name="Wan Y."/>
            <person name="He N."/>
            <person name="Zhang Z."/>
            <person name="Lu C."/>
            <person name="Keeling P.J."/>
            <person name="Wang J."/>
            <person name="Xiang Z."/>
            <person name="Zhou Z."/>
        </authorList>
    </citation>
    <scope>NUCLEOTIDE SEQUENCE [LARGE SCALE GENOMIC DNA]</scope>
    <source>
        <strain evidence="6">CQ1 / CVCC 102059</strain>
    </source>
</reference>
<dbReference type="PANTHER" id="PTHR31618:SF1">
    <property type="entry name" value="EF-HAND DOMAIN-CONTAINING PROTEIN"/>
    <property type="match status" value="1"/>
</dbReference>
<dbReference type="AlphaFoldDB" id="R0ML69"/>
<feature type="domain" description="Mechanosensitive ion channel MscS" evidence="4">
    <location>
        <begin position="352"/>
        <end position="416"/>
    </location>
</feature>
<keyword evidence="3" id="KW-0472">Membrane</keyword>
<keyword evidence="3" id="KW-0812">Transmembrane</keyword>
<comment type="similarity">
    <text evidence="2">Belongs to the MscS (TC 1.A.23) family.</text>
</comment>
<name>R0ML69_NOSB1</name>
<dbReference type="InterPro" id="IPR006685">
    <property type="entry name" value="MscS_channel_2nd"/>
</dbReference>
<evidence type="ECO:0000259" key="4">
    <source>
        <dbReference type="Pfam" id="PF00924"/>
    </source>
</evidence>
<dbReference type="GO" id="GO:0006820">
    <property type="term" value="P:monoatomic anion transport"/>
    <property type="evidence" value="ECO:0007669"/>
    <property type="project" value="TreeGrafter"/>
</dbReference>
<dbReference type="GO" id="GO:0005886">
    <property type="term" value="C:plasma membrane"/>
    <property type="evidence" value="ECO:0007669"/>
    <property type="project" value="TreeGrafter"/>
</dbReference>
<keyword evidence="3" id="KW-1133">Transmembrane helix</keyword>
<evidence type="ECO:0000256" key="2">
    <source>
        <dbReference type="ARBA" id="ARBA00008017"/>
    </source>
</evidence>
<feature type="transmembrane region" description="Helical" evidence="3">
    <location>
        <begin position="38"/>
        <end position="56"/>
    </location>
</feature>
<dbReference type="Pfam" id="PF00924">
    <property type="entry name" value="MS_channel_2nd"/>
    <property type="match status" value="1"/>
</dbReference>
<feature type="transmembrane region" description="Helical" evidence="3">
    <location>
        <begin position="162"/>
        <end position="189"/>
    </location>
</feature>
<proteinExistence type="inferred from homology"/>
<dbReference type="HOGENOM" id="CLU_540893_0_0_1"/>
<evidence type="ECO:0000256" key="3">
    <source>
        <dbReference type="SAM" id="Phobius"/>
    </source>
</evidence>
<feature type="transmembrane region" description="Helical" evidence="3">
    <location>
        <begin position="341"/>
        <end position="365"/>
    </location>
</feature>
<feature type="transmembrane region" description="Helical" evidence="3">
    <location>
        <begin position="122"/>
        <end position="142"/>
    </location>
</feature>
<feature type="transmembrane region" description="Helical" evidence="3">
    <location>
        <begin position="80"/>
        <end position="101"/>
    </location>
</feature>
<comment type="subcellular location">
    <subcellularLocation>
        <location evidence="1">Membrane</location>
        <topology evidence="1">Multi-pass membrane protein</topology>
    </subcellularLocation>
</comment>